<dbReference type="FunFam" id="3.30.1520.10:FF:000055">
    <property type="entry name" value="Phospholipase"/>
    <property type="match status" value="1"/>
</dbReference>
<evidence type="ECO:0000256" key="7">
    <source>
        <dbReference type="PIRNR" id="PIRNR009376"/>
    </source>
</evidence>
<gene>
    <name evidence="11" type="ORF">R5R35_014326</name>
</gene>
<dbReference type="InterPro" id="IPR016555">
    <property type="entry name" value="PLipase_D_euk"/>
</dbReference>
<evidence type="ECO:0000256" key="5">
    <source>
        <dbReference type="ARBA" id="ARBA00022963"/>
    </source>
</evidence>
<dbReference type="GO" id="GO:0004630">
    <property type="term" value="F:phospholipase D activity"/>
    <property type="evidence" value="ECO:0007669"/>
    <property type="project" value="UniProtKB-UniRule"/>
</dbReference>
<evidence type="ECO:0000256" key="6">
    <source>
        <dbReference type="ARBA" id="ARBA00023098"/>
    </source>
</evidence>
<keyword evidence="12" id="KW-1185">Reference proteome</keyword>
<dbReference type="SUPFAM" id="SSF56024">
    <property type="entry name" value="Phospholipase D/nuclease"/>
    <property type="match status" value="2"/>
</dbReference>
<dbReference type="PANTHER" id="PTHR18896">
    <property type="entry name" value="PHOSPHOLIPASE D"/>
    <property type="match status" value="1"/>
</dbReference>
<evidence type="ECO:0000256" key="1">
    <source>
        <dbReference type="ARBA" id="ARBA00000798"/>
    </source>
</evidence>
<feature type="domain" description="PLD phosphodiesterase" evidence="9">
    <location>
        <begin position="486"/>
        <end position="513"/>
    </location>
</feature>
<dbReference type="CDD" id="cd09141">
    <property type="entry name" value="PLDc_vPLD1_2_yPLD_like_2"/>
    <property type="match status" value="1"/>
</dbReference>
<evidence type="ECO:0000256" key="2">
    <source>
        <dbReference type="ARBA" id="ARBA00008664"/>
    </source>
</evidence>
<dbReference type="Pfam" id="PF00614">
    <property type="entry name" value="PLDc"/>
    <property type="match status" value="1"/>
</dbReference>
<dbReference type="PROSITE" id="PS50035">
    <property type="entry name" value="PLD"/>
    <property type="match status" value="2"/>
</dbReference>
<dbReference type="InterPro" id="IPR025202">
    <property type="entry name" value="PLD-like_dom"/>
</dbReference>
<dbReference type="GO" id="GO:0035091">
    <property type="term" value="F:phosphatidylinositol binding"/>
    <property type="evidence" value="ECO:0007669"/>
    <property type="project" value="InterPro"/>
</dbReference>
<dbReference type="SMART" id="SM00155">
    <property type="entry name" value="PLDc"/>
    <property type="match status" value="2"/>
</dbReference>
<evidence type="ECO:0000256" key="8">
    <source>
        <dbReference type="SAM" id="MobiDB-lite"/>
    </source>
</evidence>
<dbReference type="SUPFAM" id="SSF64268">
    <property type="entry name" value="PX domain"/>
    <property type="match status" value="1"/>
</dbReference>
<keyword evidence="3" id="KW-0677">Repeat</keyword>
<name>A0AAN9VCM0_9ORTH</name>
<dbReference type="PANTHER" id="PTHR18896:SF76">
    <property type="entry name" value="PHOSPHOLIPASE"/>
    <property type="match status" value="1"/>
</dbReference>
<dbReference type="Proteomes" id="UP001378592">
    <property type="component" value="Unassembled WGS sequence"/>
</dbReference>
<dbReference type="GO" id="GO:0035556">
    <property type="term" value="P:intracellular signal transduction"/>
    <property type="evidence" value="ECO:0007669"/>
    <property type="project" value="InterPro"/>
</dbReference>
<dbReference type="InterPro" id="IPR036871">
    <property type="entry name" value="PX_dom_sf"/>
</dbReference>
<feature type="domain" description="PX" evidence="10">
    <location>
        <begin position="83"/>
        <end position="225"/>
    </location>
</feature>
<dbReference type="SMART" id="SM00312">
    <property type="entry name" value="PX"/>
    <property type="match status" value="1"/>
</dbReference>
<dbReference type="FunFam" id="3.30.870.10:FF:000036">
    <property type="entry name" value="Phospholipase"/>
    <property type="match status" value="1"/>
</dbReference>
<dbReference type="InterPro" id="IPR001683">
    <property type="entry name" value="PX_dom"/>
</dbReference>
<keyword evidence="4 7" id="KW-0378">Hydrolase</keyword>
<comment type="catalytic activity">
    <reaction evidence="1 7">
        <text>a 1,2-diacyl-sn-glycero-3-phosphocholine + H2O = a 1,2-diacyl-sn-glycero-3-phosphate + choline + H(+)</text>
        <dbReference type="Rhea" id="RHEA:14445"/>
        <dbReference type="ChEBI" id="CHEBI:15354"/>
        <dbReference type="ChEBI" id="CHEBI:15377"/>
        <dbReference type="ChEBI" id="CHEBI:15378"/>
        <dbReference type="ChEBI" id="CHEBI:57643"/>
        <dbReference type="ChEBI" id="CHEBI:58608"/>
        <dbReference type="EC" id="3.1.4.4"/>
    </reaction>
</comment>
<comment type="caution">
    <text evidence="11">The sequence shown here is derived from an EMBL/GenBank/DDBJ whole genome shotgun (WGS) entry which is preliminary data.</text>
</comment>
<dbReference type="AlphaFoldDB" id="A0AAN9VCM0"/>
<dbReference type="EMBL" id="JAZDUA010000359">
    <property type="protein sequence ID" value="KAK7793830.1"/>
    <property type="molecule type" value="Genomic_DNA"/>
</dbReference>
<dbReference type="EC" id="3.1.4.4" evidence="7"/>
<dbReference type="FunFam" id="3.30.870.10:FF:000011">
    <property type="entry name" value="Phospholipase"/>
    <property type="match status" value="1"/>
</dbReference>
<dbReference type="CDD" id="cd06895">
    <property type="entry name" value="PX_PLD"/>
    <property type="match status" value="1"/>
</dbReference>
<dbReference type="GO" id="GO:0009395">
    <property type="term" value="P:phospholipid catabolic process"/>
    <property type="evidence" value="ECO:0007669"/>
    <property type="project" value="TreeGrafter"/>
</dbReference>
<dbReference type="PROSITE" id="PS50195">
    <property type="entry name" value="PX"/>
    <property type="match status" value="1"/>
</dbReference>
<dbReference type="Gene3D" id="3.30.870.10">
    <property type="entry name" value="Endonuclease Chain A"/>
    <property type="match status" value="3"/>
</dbReference>
<dbReference type="Pfam" id="PF13091">
    <property type="entry name" value="PLDc_2"/>
    <property type="match status" value="1"/>
</dbReference>
<keyword evidence="5 7" id="KW-0442">Lipid degradation</keyword>
<dbReference type="InterPro" id="IPR015679">
    <property type="entry name" value="PLipase_D_fam"/>
</dbReference>
<feature type="region of interest" description="Disordered" evidence="8">
    <location>
        <begin position="1"/>
        <end position="52"/>
    </location>
</feature>
<evidence type="ECO:0000256" key="4">
    <source>
        <dbReference type="ARBA" id="ARBA00022801"/>
    </source>
</evidence>
<dbReference type="Pfam" id="PF00787">
    <property type="entry name" value="PX"/>
    <property type="match status" value="1"/>
</dbReference>
<dbReference type="FunFam" id="2.30.29.30:FF:000351">
    <property type="entry name" value="Phospholipase"/>
    <property type="match status" value="1"/>
</dbReference>
<reference evidence="11 12" key="1">
    <citation type="submission" date="2024-03" db="EMBL/GenBank/DDBJ databases">
        <title>The genome assembly and annotation of the cricket Gryllus longicercus Weissman &amp; Gray.</title>
        <authorList>
            <person name="Szrajer S."/>
            <person name="Gray D."/>
            <person name="Ylla G."/>
        </authorList>
    </citation>
    <scope>NUCLEOTIDE SEQUENCE [LARGE SCALE GENOMIC DNA]</scope>
    <source>
        <strain evidence="11">DAG 2021-001</strain>
        <tissue evidence="11">Whole body minus gut</tissue>
    </source>
</reference>
<dbReference type="CDD" id="cd01254">
    <property type="entry name" value="PH_PLD"/>
    <property type="match status" value="1"/>
</dbReference>
<dbReference type="InterPro" id="IPR001736">
    <property type="entry name" value="PLipase_D/transphosphatidylase"/>
</dbReference>
<dbReference type="PIRSF" id="PIRSF009376">
    <property type="entry name" value="Phospholipase_D_euk"/>
    <property type="match status" value="1"/>
</dbReference>
<sequence>MTDTHINGSVHDDILMTPTSPDSDFDVLPTDHTDLGDSDGLSPGEGKENEVFDDPKVIPFRTIHNTPLKFKSPQRKVFIPNEDIQVKIVDYERSVTTHLLNPNLYVIQLTHGEFTWEIKKRYKHIQHLHQQLKIYRASLNVPFPTKAHRERRTSFRNDLASSSGDKKAKRSALPRFPNKPEALVPYEDVDKRKEQLQDYLNNLLKIRLYRNHHETVNFLEVSQLSFVKELGDKGKEGPILKRTGSTRPGQGSCNFCGLLDSSLCIRCKYICTDICGKWRNRWLFVKDTYMGYIRPKDGSVKCVLLFDGGFEVSSGIYTTSMSRVLQITNLSRQLVIKCWTRRKRKEWISCLKEIANGKAKEFTQKNRYNSFAPNRESMRAAWFVDGCTYMAAVADALESAEEEIFIADWWLSPEIYMKRPALGDTWRLDTILKRKAEEGVKIFVLLYKEVELAMGINSYYSKQRLACSHPNIKVLRHPDHAKAGVFLWAHHEKIVVIDQTYAFLGGIDLCYGRWDDYNHRLTDLGSVSQTLGPFLPSRRKQTSSRPLGEANHPHSLLHLAVASNVVSLGALGGSSPCLHGGETEETTDLEIPEPPPLQRTVTMASPAPDLVASEMPLENAKCDTPTMERRNIMDKVRQTTENAKSKGKEWIHWLYQSTDFDSSDEETQEVESGIQIAEPVEYNGNIPKEEHYINEDMPPADGEIMRYHSSLRNSVVGLSGMAKLWIGKDYTNFIVKDFQNLDLPYQDLVDRNTTPRMPWHDIGVMVQGAAARDVARHFIQRWNSVKLEKAKFSIPYPYLLPKSYNNLDNIKPVLLTPVRSVDCQVVRSLAQWSGGFLEPDTLEEGIHEAYVDIITNAKHYVYIENQFFITLASTSTSVRNQIGEALFKRILRAHKEQAVFRVFVIMPLLPGFEGEVGSPSGRALHAITHWNYSSICRGKEAILNRLKEAGISDPMEYISFYGLRTHSSLNGDPVSELIYVHSKLLIVDDNIVICGSANINDRSLLGKRDSEIAVVLKDCEFDDGVMNGNPYSSGKFAGSLRRYLFKEHLGILDARSPNDSIFDVRDPIIASFYHDTWRQIAAENTRIHEEVFHCLPSDRATNFSTLKKLQEEVPLSISDRGAAMKLLSGVQGHLVCLPLEFLKDEVLTPNAVTMEGIMPTSLWT</sequence>
<proteinExistence type="inferred from homology"/>
<accession>A0AAN9VCM0</accession>
<dbReference type="GO" id="GO:0060627">
    <property type="term" value="P:regulation of vesicle-mediated transport"/>
    <property type="evidence" value="ECO:0007669"/>
    <property type="project" value="TreeGrafter"/>
</dbReference>
<feature type="domain" description="PLD phosphodiesterase" evidence="9">
    <location>
        <begin position="976"/>
        <end position="1003"/>
    </location>
</feature>
<protein>
    <recommendedName>
        <fullName evidence="7">Phospholipase</fullName>
        <ecNumber evidence="7">3.1.4.4</ecNumber>
    </recommendedName>
</protein>
<feature type="region of interest" description="Disordered" evidence="8">
    <location>
        <begin position="532"/>
        <end position="551"/>
    </location>
</feature>
<evidence type="ECO:0000256" key="3">
    <source>
        <dbReference type="ARBA" id="ARBA00022737"/>
    </source>
</evidence>
<dbReference type="Gene3D" id="3.30.1520.10">
    <property type="entry name" value="Phox-like domain"/>
    <property type="match status" value="1"/>
</dbReference>
<evidence type="ECO:0000313" key="11">
    <source>
        <dbReference type="EMBL" id="KAK7793830.1"/>
    </source>
</evidence>
<keyword evidence="6" id="KW-0443">Lipid metabolism</keyword>
<evidence type="ECO:0000313" key="12">
    <source>
        <dbReference type="Proteomes" id="UP001378592"/>
    </source>
</evidence>
<evidence type="ECO:0000259" key="10">
    <source>
        <dbReference type="PROSITE" id="PS50195"/>
    </source>
</evidence>
<comment type="similarity">
    <text evidence="2 7">Belongs to the phospholipase D family.</text>
</comment>
<dbReference type="CDD" id="cd09138">
    <property type="entry name" value="PLDc_vPLD1_2_yPLD_like_1"/>
    <property type="match status" value="1"/>
</dbReference>
<evidence type="ECO:0000259" key="9">
    <source>
        <dbReference type="PROSITE" id="PS50035"/>
    </source>
</evidence>
<organism evidence="11 12">
    <name type="scientific">Gryllus longicercus</name>
    <dbReference type="NCBI Taxonomy" id="2509291"/>
    <lineage>
        <taxon>Eukaryota</taxon>
        <taxon>Metazoa</taxon>
        <taxon>Ecdysozoa</taxon>
        <taxon>Arthropoda</taxon>
        <taxon>Hexapoda</taxon>
        <taxon>Insecta</taxon>
        <taxon>Pterygota</taxon>
        <taxon>Neoptera</taxon>
        <taxon>Polyneoptera</taxon>
        <taxon>Orthoptera</taxon>
        <taxon>Ensifera</taxon>
        <taxon>Gryllidea</taxon>
        <taxon>Grylloidea</taxon>
        <taxon>Gryllidae</taxon>
        <taxon>Gryllinae</taxon>
        <taxon>Gryllus</taxon>
    </lineage>
</organism>
<feature type="region of interest" description="Disordered" evidence="8">
    <location>
        <begin position="147"/>
        <end position="173"/>
    </location>
</feature>
<dbReference type="GO" id="GO:0006654">
    <property type="term" value="P:phosphatidic acid biosynthetic process"/>
    <property type="evidence" value="ECO:0007669"/>
    <property type="project" value="InterPro"/>
</dbReference>